<feature type="domain" description="Multidrug resistance protein MdtA-like barrel-sandwich hybrid" evidence="4">
    <location>
        <begin position="70"/>
        <end position="204"/>
    </location>
</feature>
<keyword evidence="2" id="KW-0175">Coiled coil</keyword>
<feature type="domain" description="CusB-like beta-barrel" evidence="5">
    <location>
        <begin position="214"/>
        <end position="285"/>
    </location>
</feature>
<organism evidence="7">
    <name type="scientific">Veillonella ratti</name>
    <dbReference type="NCBI Taxonomy" id="103892"/>
    <lineage>
        <taxon>Bacteria</taxon>
        <taxon>Bacillati</taxon>
        <taxon>Bacillota</taxon>
        <taxon>Negativicutes</taxon>
        <taxon>Veillonellales</taxon>
        <taxon>Veillonellaceae</taxon>
        <taxon>Veillonella</taxon>
    </lineage>
</organism>
<proteinExistence type="inferred from homology"/>
<dbReference type="InterPro" id="IPR006143">
    <property type="entry name" value="RND_pump_MFP"/>
</dbReference>
<dbReference type="InterPro" id="IPR058624">
    <property type="entry name" value="MdtA-like_HH"/>
</dbReference>
<dbReference type="GO" id="GO:1990281">
    <property type="term" value="C:efflux pump complex"/>
    <property type="evidence" value="ECO:0007669"/>
    <property type="project" value="TreeGrafter"/>
</dbReference>
<evidence type="ECO:0000259" key="4">
    <source>
        <dbReference type="Pfam" id="PF25917"/>
    </source>
</evidence>
<dbReference type="EMBL" id="CACRUX010000072">
    <property type="protein sequence ID" value="VYU38612.1"/>
    <property type="molecule type" value="Genomic_DNA"/>
</dbReference>
<dbReference type="GO" id="GO:0015562">
    <property type="term" value="F:efflux transmembrane transporter activity"/>
    <property type="evidence" value="ECO:0007669"/>
    <property type="project" value="TreeGrafter"/>
</dbReference>
<dbReference type="PANTHER" id="PTHR30469:SF15">
    <property type="entry name" value="HLYD FAMILY OF SECRETION PROTEINS"/>
    <property type="match status" value="1"/>
</dbReference>
<sequence>MSGLRSWRRYTIITALLTGLLLLVSGCGSSDETSDKAPLVKTQVVGQGSGAGENSLAGTIKNRNETALSFQIGGRVIQKNFNIGDRVGAGQVLAILDQGDTSSQLQNAEGALAAAQSQYDLAATNVQRYRQLYAEEAISQLQLDQMENSYKVAAAQLAQAQANVQTSANQQNYTQLTAPADGIITAASIEVGQVVAAGQTVGTIAVGNEPEAVIALPEQMMASVAVGSPASVTYWALPNVTTAGVVREISPVPDATARTYTVKISLPNPPAQLQLGMTANVVFNQLNSNGLMIPLTALVGTRQPTPNSQGQVYVVTDNTVHLRNVTLGSLGNNQVMVVSGLKAGDRIVTAGTDKLEEGAKVRI</sequence>
<evidence type="ECO:0000259" key="3">
    <source>
        <dbReference type="Pfam" id="PF25876"/>
    </source>
</evidence>
<comment type="similarity">
    <text evidence="1">Belongs to the membrane fusion protein (MFP) (TC 8.A.1) family.</text>
</comment>
<name>A0A6N3ECX4_9FIRM</name>
<dbReference type="Gene3D" id="2.40.30.170">
    <property type="match status" value="1"/>
</dbReference>
<dbReference type="AlphaFoldDB" id="A0A6N3ECX4"/>
<dbReference type="Pfam" id="PF25876">
    <property type="entry name" value="HH_MFP_RND"/>
    <property type="match status" value="1"/>
</dbReference>
<dbReference type="InterPro" id="IPR058792">
    <property type="entry name" value="Beta-barrel_RND_2"/>
</dbReference>
<accession>A0A6N3ECX4</accession>
<feature type="coiled-coil region" evidence="2">
    <location>
        <begin position="105"/>
        <end position="163"/>
    </location>
</feature>
<dbReference type="RefSeq" id="WP_021840476.1">
    <property type="nucleotide sequence ID" value="NZ_CACRUX010000072.1"/>
</dbReference>
<protein>
    <submittedName>
        <fullName evidence="7">Multidrug resistance protein MdtA</fullName>
    </submittedName>
</protein>
<feature type="domain" description="Multidrug resistance protein MdtA-like alpha-helical hairpin" evidence="3">
    <location>
        <begin position="104"/>
        <end position="174"/>
    </location>
</feature>
<feature type="domain" description="YknX-like C-terminal permuted SH3-like" evidence="6">
    <location>
        <begin position="307"/>
        <end position="362"/>
    </location>
</feature>
<evidence type="ECO:0000259" key="6">
    <source>
        <dbReference type="Pfam" id="PF25989"/>
    </source>
</evidence>
<gene>
    <name evidence="7" type="primary">mdtA_1</name>
    <name evidence="7" type="ORF">VRLFYP33_00178</name>
</gene>
<dbReference type="PROSITE" id="PS51257">
    <property type="entry name" value="PROKAR_LIPOPROTEIN"/>
    <property type="match status" value="1"/>
</dbReference>
<dbReference type="Gene3D" id="2.40.420.20">
    <property type="match status" value="1"/>
</dbReference>
<dbReference type="InterPro" id="IPR058637">
    <property type="entry name" value="YknX-like_C"/>
</dbReference>
<dbReference type="PANTHER" id="PTHR30469">
    <property type="entry name" value="MULTIDRUG RESISTANCE PROTEIN MDTA"/>
    <property type="match status" value="1"/>
</dbReference>
<evidence type="ECO:0000259" key="5">
    <source>
        <dbReference type="Pfam" id="PF25954"/>
    </source>
</evidence>
<dbReference type="Gene3D" id="2.40.50.100">
    <property type="match status" value="1"/>
</dbReference>
<evidence type="ECO:0000256" key="1">
    <source>
        <dbReference type="ARBA" id="ARBA00009477"/>
    </source>
</evidence>
<reference evidence="7" key="1">
    <citation type="submission" date="2019-11" db="EMBL/GenBank/DDBJ databases">
        <authorList>
            <person name="Feng L."/>
        </authorList>
    </citation>
    <scope>NUCLEOTIDE SEQUENCE</scope>
    <source>
        <strain evidence="7">VrattiLFYP33</strain>
    </source>
</reference>
<dbReference type="NCBIfam" id="TIGR01730">
    <property type="entry name" value="RND_mfp"/>
    <property type="match status" value="1"/>
</dbReference>
<dbReference type="Pfam" id="PF25989">
    <property type="entry name" value="YknX_C"/>
    <property type="match status" value="1"/>
</dbReference>
<evidence type="ECO:0000313" key="7">
    <source>
        <dbReference type="EMBL" id="VYU38612.1"/>
    </source>
</evidence>
<dbReference type="Pfam" id="PF25917">
    <property type="entry name" value="BSH_RND"/>
    <property type="match status" value="1"/>
</dbReference>
<dbReference type="SUPFAM" id="SSF111369">
    <property type="entry name" value="HlyD-like secretion proteins"/>
    <property type="match status" value="1"/>
</dbReference>
<dbReference type="Gene3D" id="1.10.287.470">
    <property type="entry name" value="Helix hairpin bin"/>
    <property type="match status" value="1"/>
</dbReference>
<dbReference type="Pfam" id="PF25954">
    <property type="entry name" value="Beta-barrel_RND_2"/>
    <property type="match status" value="1"/>
</dbReference>
<dbReference type="InterPro" id="IPR058625">
    <property type="entry name" value="MdtA-like_BSH"/>
</dbReference>
<evidence type="ECO:0000256" key="2">
    <source>
        <dbReference type="SAM" id="Coils"/>
    </source>
</evidence>